<keyword evidence="3" id="KW-1133">Transmembrane helix</keyword>
<feature type="region of interest" description="Disordered" evidence="2">
    <location>
        <begin position="81"/>
        <end position="101"/>
    </location>
</feature>
<gene>
    <name evidence="5" type="ORF">L596_002854</name>
</gene>
<keyword evidence="3" id="KW-0812">Transmembrane</keyword>
<proteinExistence type="predicted"/>
<protein>
    <recommendedName>
        <fullName evidence="4">Matrix-remodeling-associated protein 7 helical domain-containing protein</fullName>
    </recommendedName>
</protein>
<name>A0A4V6I7U1_STECR</name>
<dbReference type="AlphaFoldDB" id="A0A4V6I7U1"/>
<evidence type="ECO:0000256" key="3">
    <source>
        <dbReference type="SAM" id="Phobius"/>
    </source>
</evidence>
<comment type="caution">
    <text evidence="5">The sequence shown here is derived from an EMBL/GenBank/DDBJ whole genome shotgun (WGS) entry which is preliminary data.</text>
</comment>
<keyword evidence="6" id="KW-1185">Reference proteome</keyword>
<evidence type="ECO:0000259" key="4">
    <source>
        <dbReference type="Pfam" id="PF25473"/>
    </source>
</evidence>
<keyword evidence="1" id="KW-0175">Coiled coil</keyword>
<accession>A0A4V6I7U1</accession>
<evidence type="ECO:0000256" key="1">
    <source>
        <dbReference type="SAM" id="Coils"/>
    </source>
</evidence>
<organism evidence="5 6">
    <name type="scientific">Steinernema carpocapsae</name>
    <name type="common">Entomopathogenic nematode</name>
    <dbReference type="NCBI Taxonomy" id="34508"/>
    <lineage>
        <taxon>Eukaryota</taxon>
        <taxon>Metazoa</taxon>
        <taxon>Ecdysozoa</taxon>
        <taxon>Nematoda</taxon>
        <taxon>Chromadorea</taxon>
        <taxon>Rhabditida</taxon>
        <taxon>Tylenchina</taxon>
        <taxon>Panagrolaimomorpha</taxon>
        <taxon>Strongyloidoidea</taxon>
        <taxon>Steinernematidae</taxon>
        <taxon>Steinernema</taxon>
    </lineage>
</organism>
<evidence type="ECO:0000313" key="5">
    <source>
        <dbReference type="EMBL" id="TMS35453.1"/>
    </source>
</evidence>
<evidence type="ECO:0000313" key="6">
    <source>
        <dbReference type="Proteomes" id="UP000298663"/>
    </source>
</evidence>
<dbReference type="Proteomes" id="UP000298663">
    <property type="component" value="Chromosome X"/>
</dbReference>
<sequence length="213" mass="23834">MFVLVVGICQCFPFQSRAREDDVSVTSGVPSGMTFVSFAVDLITRLRGFTDGFVCIFTVLVGFAAIILVSRILFRRNQASDSSVDHSGADDGETTDIEDDEVSQDDVIKRVIESKDSEDEDTSCLISDFECDRESTIDILQTLGKLHGKLASAELRVQTKKLEKSLTEQQRQEESEIKNKQLESIYSLMMSQGDKFGLHNKEEIEEQLKLYAA</sequence>
<dbReference type="OrthoDB" id="5983600at2759"/>
<feature type="domain" description="Matrix-remodeling-associated protein 7 helical" evidence="4">
    <location>
        <begin position="151"/>
        <end position="212"/>
    </location>
</feature>
<feature type="transmembrane region" description="Helical" evidence="3">
    <location>
        <begin position="53"/>
        <end position="74"/>
    </location>
</feature>
<dbReference type="InterPro" id="IPR026622">
    <property type="entry name" value="Mxra7"/>
</dbReference>
<keyword evidence="3" id="KW-0472">Membrane</keyword>
<reference evidence="5 6" key="1">
    <citation type="journal article" date="2015" name="Genome Biol.">
        <title>Comparative genomics of Steinernema reveals deeply conserved gene regulatory networks.</title>
        <authorList>
            <person name="Dillman A.R."/>
            <person name="Macchietto M."/>
            <person name="Porter C.F."/>
            <person name="Rogers A."/>
            <person name="Williams B."/>
            <person name="Antoshechkin I."/>
            <person name="Lee M.M."/>
            <person name="Goodwin Z."/>
            <person name="Lu X."/>
            <person name="Lewis E.E."/>
            <person name="Goodrich-Blair H."/>
            <person name="Stock S.P."/>
            <person name="Adams B.J."/>
            <person name="Sternberg P.W."/>
            <person name="Mortazavi A."/>
        </authorList>
    </citation>
    <scope>NUCLEOTIDE SEQUENCE [LARGE SCALE GENOMIC DNA]</scope>
    <source>
        <strain evidence="5 6">ALL</strain>
    </source>
</reference>
<evidence type="ECO:0000256" key="2">
    <source>
        <dbReference type="SAM" id="MobiDB-lite"/>
    </source>
</evidence>
<dbReference type="PANTHER" id="PTHR21845:SF2">
    <property type="entry name" value="MATRIX-REMODELING-ASSOCIATED PROTEIN 7"/>
    <property type="match status" value="1"/>
</dbReference>
<dbReference type="EMBL" id="AZBU02000001">
    <property type="protein sequence ID" value="TMS35453.1"/>
    <property type="molecule type" value="Genomic_DNA"/>
</dbReference>
<reference evidence="5 6" key="2">
    <citation type="journal article" date="2019" name="G3 (Bethesda)">
        <title>Hybrid Assembly of the Genome of the Entomopathogenic Nematode Steinernema carpocapsae Identifies the X-Chromosome.</title>
        <authorList>
            <person name="Serra L."/>
            <person name="Macchietto M."/>
            <person name="Macias-Munoz A."/>
            <person name="McGill C.J."/>
            <person name="Rodriguez I.M."/>
            <person name="Rodriguez B."/>
            <person name="Murad R."/>
            <person name="Mortazavi A."/>
        </authorList>
    </citation>
    <scope>NUCLEOTIDE SEQUENCE [LARGE SCALE GENOMIC DNA]</scope>
    <source>
        <strain evidence="5 6">ALL</strain>
    </source>
</reference>
<dbReference type="EMBL" id="CM016762">
    <property type="protein sequence ID" value="TMS35453.1"/>
    <property type="molecule type" value="Genomic_DNA"/>
</dbReference>
<dbReference type="PANTHER" id="PTHR21845">
    <property type="entry name" value="TRANSMEMBRANE ANCHOR PROTEIN 1"/>
    <property type="match status" value="1"/>
</dbReference>
<feature type="coiled-coil region" evidence="1">
    <location>
        <begin position="152"/>
        <end position="183"/>
    </location>
</feature>
<dbReference type="Pfam" id="PF25473">
    <property type="entry name" value="MXRA7_helical"/>
    <property type="match status" value="1"/>
</dbReference>
<dbReference type="InterPro" id="IPR057534">
    <property type="entry name" value="MXRA7_helical"/>
</dbReference>
<feature type="compositionally biased region" description="Acidic residues" evidence="2">
    <location>
        <begin position="90"/>
        <end position="101"/>
    </location>
</feature>